<gene>
    <name evidence="1" type="ORF">MiSe_20400</name>
</gene>
<dbReference type="EMBL" id="BLAY01000026">
    <property type="protein sequence ID" value="GET37287.1"/>
    <property type="molecule type" value="Genomic_DNA"/>
</dbReference>
<evidence type="ECO:0000313" key="1">
    <source>
        <dbReference type="EMBL" id="GET37287.1"/>
    </source>
</evidence>
<evidence type="ECO:0000313" key="2">
    <source>
        <dbReference type="Proteomes" id="UP001050975"/>
    </source>
</evidence>
<dbReference type="AlphaFoldDB" id="A0AAV3XD04"/>
<protein>
    <submittedName>
        <fullName evidence="1">Transposase</fullName>
    </submittedName>
</protein>
<comment type="caution">
    <text evidence="1">The sequence shown here is derived from an EMBL/GenBank/DDBJ whole genome shotgun (WGS) entry which is preliminary data.</text>
</comment>
<name>A0AAV3XD04_9CYAN</name>
<dbReference type="RefSeq" id="WP_226578506.1">
    <property type="nucleotide sequence ID" value="NZ_BLAY01000026.1"/>
</dbReference>
<reference evidence="1" key="1">
    <citation type="submission" date="2019-10" db="EMBL/GenBank/DDBJ databases">
        <title>Draft genome sequece of Microseira wollei NIES-4236.</title>
        <authorList>
            <person name="Yamaguchi H."/>
            <person name="Suzuki S."/>
            <person name="Kawachi M."/>
        </authorList>
    </citation>
    <scope>NUCLEOTIDE SEQUENCE</scope>
    <source>
        <strain evidence="1">NIES-4236</strain>
    </source>
</reference>
<keyword evidence="2" id="KW-1185">Reference proteome</keyword>
<sequence length="168" mass="19176">MYLIRLQSAVNSQARLAATERASCSIQRFYDNCKSGHPGKKGYPKLQKNNRSVEYKQTGWKLSENRKSINFIDKCGIGRLKLFGAYDLHYYQIDQIKRVRIIRRSDGYYVQFAIDATRHISIQPTGKTIGLHVGISAFYTDSQGHQVENTRHLLQSEKAPSAVAVPHF</sequence>
<proteinExistence type="predicted"/>
<dbReference type="Proteomes" id="UP001050975">
    <property type="component" value="Unassembled WGS sequence"/>
</dbReference>
<accession>A0AAV3XD04</accession>
<organism evidence="1 2">
    <name type="scientific">Microseira wollei NIES-4236</name>
    <dbReference type="NCBI Taxonomy" id="2530354"/>
    <lineage>
        <taxon>Bacteria</taxon>
        <taxon>Bacillati</taxon>
        <taxon>Cyanobacteriota</taxon>
        <taxon>Cyanophyceae</taxon>
        <taxon>Oscillatoriophycideae</taxon>
        <taxon>Aerosakkonematales</taxon>
        <taxon>Aerosakkonemataceae</taxon>
        <taxon>Microseira</taxon>
    </lineage>
</organism>